<sequence>MIKEEPLDEVGDGDGDGQRQAYRTMTLEETLQQYEEQQRQTGTASTPLQSIKCSLCDTYKKSSKALENHLCEHLGYYPYKCDICSEARGSAEKMEKHCKLAHGLDGAKMTFKSDAVQSAELEQLLAHSMNNSIMSTAARFMTDQPCDSSAFGAFSFSPLREFSVNEESLSVGTYFPMKSEVPGEEDNVNVTVKKADQQKQPMHSSADLRFSSISASPSISNSSRIDATMVHTAAISESGVDVPSGDEEEEEVMDLGKESDSDWSPTTPRVNTKRRPRISANSTSSTKSSPDKKEEASKKVKKSITPGKTIPTNYPKSLTSLVLLRHSNKAEILTHAKKSHKDGEFFGVLEKGKDDPLFEQRIKEYSEKCFGQPPSPNDKSPAARRKKKTPKPKVIRPSIPDSYFCGLCNKDLHPGRKSEKFLQHVGKHMNDTFGIRRFSCKNCDYATCDRSSILKHRREKCPEVEGYDDNILLWTPDKLANVSFMIMNDRTYAAERMPGKWMQKFDKTGGSQGKKADNSQKPSTSKAKGDQFDDEKDEEKENKENESVAKRREEEPDEGQEEEEEDEDEMETEQSNNQEDGETEEDNNYEEEYMDKE</sequence>
<feature type="domain" description="C2H2-type" evidence="2">
    <location>
        <begin position="403"/>
        <end position="428"/>
    </location>
</feature>
<dbReference type="InterPro" id="IPR036236">
    <property type="entry name" value="Znf_C2H2_sf"/>
</dbReference>
<dbReference type="SMART" id="SM00355">
    <property type="entry name" value="ZnF_C2H2"/>
    <property type="match status" value="4"/>
</dbReference>
<evidence type="ECO:0000256" key="1">
    <source>
        <dbReference type="SAM" id="MobiDB-lite"/>
    </source>
</evidence>
<feature type="region of interest" description="Disordered" evidence="1">
    <location>
        <begin position="503"/>
        <end position="597"/>
    </location>
</feature>
<dbReference type="OrthoDB" id="7950901at2759"/>
<accession>A0A2A2M0W5</accession>
<gene>
    <name evidence="3" type="ORF">WR25_22707</name>
</gene>
<dbReference type="Proteomes" id="UP000218231">
    <property type="component" value="Unassembled WGS sequence"/>
</dbReference>
<feature type="region of interest" description="Disordered" evidence="1">
    <location>
        <begin position="368"/>
        <end position="395"/>
    </location>
</feature>
<keyword evidence="4" id="KW-1185">Reference proteome</keyword>
<evidence type="ECO:0000259" key="2">
    <source>
        <dbReference type="SMART" id="SM00355"/>
    </source>
</evidence>
<feature type="domain" description="C2H2-type" evidence="2">
    <location>
        <begin position="79"/>
        <end position="102"/>
    </location>
</feature>
<feature type="domain" description="C2H2-type" evidence="2">
    <location>
        <begin position="438"/>
        <end position="458"/>
    </location>
</feature>
<dbReference type="Gene3D" id="3.30.160.60">
    <property type="entry name" value="Classic Zinc Finger"/>
    <property type="match status" value="1"/>
</dbReference>
<feature type="region of interest" description="Disordered" evidence="1">
    <location>
        <begin position="1"/>
        <end position="21"/>
    </location>
</feature>
<feature type="region of interest" description="Disordered" evidence="1">
    <location>
        <begin position="236"/>
        <end position="312"/>
    </location>
</feature>
<proteinExistence type="predicted"/>
<evidence type="ECO:0000313" key="4">
    <source>
        <dbReference type="Proteomes" id="UP000218231"/>
    </source>
</evidence>
<feature type="compositionally biased region" description="Acidic residues" evidence="1">
    <location>
        <begin position="555"/>
        <end position="572"/>
    </location>
</feature>
<dbReference type="AlphaFoldDB" id="A0A2A2M0W5"/>
<dbReference type="InterPro" id="IPR013087">
    <property type="entry name" value="Znf_C2H2_type"/>
</dbReference>
<feature type="compositionally biased region" description="Basic and acidic residues" evidence="1">
    <location>
        <begin position="289"/>
        <end position="298"/>
    </location>
</feature>
<feature type="compositionally biased region" description="Low complexity" evidence="1">
    <location>
        <begin position="279"/>
        <end position="288"/>
    </location>
</feature>
<name>A0A2A2M0W5_9BILA</name>
<comment type="caution">
    <text evidence="3">The sequence shown here is derived from an EMBL/GenBank/DDBJ whole genome shotgun (WGS) entry which is preliminary data.</text>
</comment>
<feature type="domain" description="C2H2-type" evidence="2">
    <location>
        <begin position="51"/>
        <end position="73"/>
    </location>
</feature>
<feature type="compositionally biased region" description="Basic residues" evidence="1">
    <location>
        <begin position="382"/>
        <end position="394"/>
    </location>
</feature>
<organism evidence="3 4">
    <name type="scientific">Diploscapter pachys</name>
    <dbReference type="NCBI Taxonomy" id="2018661"/>
    <lineage>
        <taxon>Eukaryota</taxon>
        <taxon>Metazoa</taxon>
        <taxon>Ecdysozoa</taxon>
        <taxon>Nematoda</taxon>
        <taxon>Chromadorea</taxon>
        <taxon>Rhabditida</taxon>
        <taxon>Rhabditina</taxon>
        <taxon>Rhabditomorpha</taxon>
        <taxon>Rhabditoidea</taxon>
        <taxon>Rhabditidae</taxon>
        <taxon>Diploscapter</taxon>
    </lineage>
</organism>
<feature type="compositionally biased region" description="Basic and acidic residues" evidence="1">
    <location>
        <begin position="539"/>
        <end position="554"/>
    </location>
</feature>
<protein>
    <recommendedName>
        <fullName evidence="2">C2H2-type domain-containing protein</fullName>
    </recommendedName>
</protein>
<dbReference type="EMBL" id="LIAE01006274">
    <property type="protein sequence ID" value="PAV92049.1"/>
    <property type="molecule type" value="Genomic_DNA"/>
</dbReference>
<feature type="compositionally biased region" description="Acidic residues" evidence="1">
    <location>
        <begin position="579"/>
        <end position="597"/>
    </location>
</feature>
<feature type="compositionally biased region" description="Acidic residues" evidence="1">
    <location>
        <begin position="244"/>
        <end position="253"/>
    </location>
</feature>
<reference evidence="3 4" key="1">
    <citation type="journal article" date="2017" name="Curr. Biol.">
        <title>Genome architecture and evolution of a unichromosomal asexual nematode.</title>
        <authorList>
            <person name="Fradin H."/>
            <person name="Zegar C."/>
            <person name="Gutwein M."/>
            <person name="Lucas J."/>
            <person name="Kovtun M."/>
            <person name="Corcoran D."/>
            <person name="Baugh L.R."/>
            <person name="Kiontke K."/>
            <person name="Gunsalus K."/>
            <person name="Fitch D.H."/>
            <person name="Piano F."/>
        </authorList>
    </citation>
    <scope>NUCLEOTIDE SEQUENCE [LARGE SCALE GENOMIC DNA]</scope>
    <source>
        <strain evidence="3">PF1309</strain>
    </source>
</reference>
<dbReference type="SUPFAM" id="SSF57667">
    <property type="entry name" value="beta-beta-alpha zinc fingers"/>
    <property type="match status" value="1"/>
</dbReference>
<feature type="compositionally biased region" description="Acidic residues" evidence="1">
    <location>
        <begin position="1"/>
        <end position="15"/>
    </location>
</feature>
<evidence type="ECO:0000313" key="3">
    <source>
        <dbReference type="EMBL" id="PAV92049.1"/>
    </source>
</evidence>